<gene>
    <name evidence="2" type="ORF">THAOC_29027</name>
</gene>
<comment type="caution">
    <text evidence="2">The sequence shown here is derived from an EMBL/GenBank/DDBJ whole genome shotgun (WGS) entry which is preliminary data.</text>
</comment>
<reference evidence="2 3" key="1">
    <citation type="journal article" date="2012" name="Genome Biol.">
        <title>Genome and low-iron response of an oceanic diatom adapted to chronic iron limitation.</title>
        <authorList>
            <person name="Lommer M."/>
            <person name="Specht M."/>
            <person name="Roy A.S."/>
            <person name="Kraemer L."/>
            <person name="Andreson R."/>
            <person name="Gutowska M.A."/>
            <person name="Wolf J."/>
            <person name="Bergner S.V."/>
            <person name="Schilhabel M.B."/>
            <person name="Klostermeier U.C."/>
            <person name="Beiko R.G."/>
            <person name="Rosenstiel P."/>
            <person name="Hippler M."/>
            <person name="Laroche J."/>
        </authorList>
    </citation>
    <scope>NUCLEOTIDE SEQUENCE [LARGE SCALE GENOMIC DNA]</scope>
    <source>
        <strain evidence="2 3">CCMP1005</strain>
    </source>
</reference>
<dbReference type="AlphaFoldDB" id="K0RDI8"/>
<feature type="non-terminal residue" evidence="2">
    <location>
        <position position="1"/>
    </location>
</feature>
<dbReference type="EMBL" id="AGNL01041038">
    <property type="protein sequence ID" value="EJK51773.1"/>
    <property type="molecule type" value="Genomic_DNA"/>
</dbReference>
<name>K0RDI8_THAOC</name>
<keyword evidence="3" id="KW-1185">Reference proteome</keyword>
<feature type="region of interest" description="Disordered" evidence="1">
    <location>
        <begin position="103"/>
        <end position="211"/>
    </location>
</feature>
<feature type="region of interest" description="Disordered" evidence="1">
    <location>
        <begin position="1"/>
        <end position="23"/>
    </location>
</feature>
<dbReference type="eggNOG" id="ENOG502QRBM">
    <property type="taxonomic scope" value="Eukaryota"/>
</dbReference>
<feature type="compositionally biased region" description="Acidic residues" evidence="1">
    <location>
        <begin position="163"/>
        <end position="172"/>
    </location>
</feature>
<feature type="region of interest" description="Disordered" evidence="1">
    <location>
        <begin position="287"/>
        <end position="310"/>
    </location>
</feature>
<evidence type="ECO:0000256" key="1">
    <source>
        <dbReference type="SAM" id="MobiDB-lite"/>
    </source>
</evidence>
<organism evidence="2 3">
    <name type="scientific">Thalassiosira oceanica</name>
    <name type="common">Marine diatom</name>
    <dbReference type="NCBI Taxonomy" id="159749"/>
    <lineage>
        <taxon>Eukaryota</taxon>
        <taxon>Sar</taxon>
        <taxon>Stramenopiles</taxon>
        <taxon>Ochrophyta</taxon>
        <taxon>Bacillariophyta</taxon>
        <taxon>Coscinodiscophyceae</taxon>
        <taxon>Thalassiosirophycidae</taxon>
        <taxon>Thalassiosirales</taxon>
        <taxon>Thalassiosiraceae</taxon>
        <taxon>Thalassiosira</taxon>
    </lineage>
</organism>
<proteinExistence type="predicted"/>
<feature type="compositionally biased region" description="Basic and acidic residues" evidence="1">
    <location>
        <begin position="14"/>
        <end position="23"/>
    </location>
</feature>
<sequence>SGLQTGGVYEDSLDNTKDRRELGERGIDMPYHRDMHLIRIGKIPEGGKLIAGQKEINLCLEPLFLAKDTLNKEISQLMMSYELDHEEDVKVVKNWVLMKEPTKPAEVPNSDAVPNPSHTPTCAEISKDDNVSDDEDDAGGKRSNLGSTGFSPRKKKQDTGKDADEDDVDNVEDVSLGKRFNLGPTGASPSKKKTSNKKQASGEDDQFQLDDSVLQKFPMMAKFSKTDNVALMDAEQSETLLKEIEEACERIHRDDLPEDLVKMFPTLAKYFPEGLVTGSRVTQAGSTGRCELSEKKRQHKNKKSEEKARVKEEMREKAVVALEAKLVRLGDKKLNFLAALDELDAVDAI</sequence>
<evidence type="ECO:0000313" key="2">
    <source>
        <dbReference type="EMBL" id="EJK51773.1"/>
    </source>
</evidence>
<evidence type="ECO:0000313" key="3">
    <source>
        <dbReference type="Proteomes" id="UP000266841"/>
    </source>
</evidence>
<dbReference type="Proteomes" id="UP000266841">
    <property type="component" value="Unassembled WGS sequence"/>
</dbReference>
<protein>
    <submittedName>
        <fullName evidence="2">Uncharacterized protein</fullName>
    </submittedName>
</protein>
<accession>K0RDI8</accession>